<dbReference type="PANTHER" id="PTHR40266:SF2">
    <property type="entry name" value="TOXIN HIGB-1"/>
    <property type="match status" value="1"/>
</dbReference>
<dbReference type="SUPFAM" id="SSF143011">
    <property type="entry name" value="RelE-like"/>
    <property type="match status" value="1"/>
</dbReference>
<evidence type="ECO:0000313" key="1">
    <source>
        <dbReference type="EMBL" id="SMO34780.1"/>
    </source>
</evidence>
<keyword evidence="2" id="KW-1185">Reference proteome</keyword>
<sequence>MIRSFSDKQTGTIFNRGQARKLPPEILKRAKRKLLLIHTASSLDDLKVPPGNRLEQHSGDRLGQWRICFEWHESDAYNIEIVNYH</sequence>
<dbReference type="Gene3D" id="3.30.2310.20">
    <property type="entry name" value="RelE-like"/>
    <property type="match status" value="1"/>
</dbReference>
<protein>
    <submittedName>
        <fullName evidence="1">Proteic killer suppression protein</fullName>
    </submittedName>
</protein>
<dbReference type="AlphaFoldDB" id="A0A521AJC6"/>
<gene>
    <name evidence="1" type="ORF">SAMN06265218_101158</name>
</gene>
<dbReference type="PANTHER" id="PTHR40266">
    <property type="entry name" value="TOXIN HIGB-1"/>
    <property type="match status" value="1"/>
</dbReference>
<dbReference type="OrthoDB" id="9801102at2"/>
<accession>A0A521AJC6</accession>
<name>A0A521AJC6_9BACT</name>
<dbReference type="EMBL" id="FXTH01000001">
    <property type="protein sequence ID" value="SMO34780.1"/>
    <property type="molecule type" value="Genomic_DNA"/>
</dbReference>
<organism evidence="1 2">
    <name type="scientific">Fodinibius sediminis</name>
    <dbReference type="NCBI Taxonomy" id="1214077"/>
    <lineage>
        <taxon>Bacteria</taxon>
        <taxon>Pseudomonadati</taxon>
        <taxon>Balneolota</taxon>
        <taxon>Balneolia</taxon>
        <taxon>Balneolales</taxon>
        <taxon>Balneolaceae</taxon>
        <taxon>Fodinibius</taxon>
    </lineage>
</organism>
<proteinExistence type="predicted"/>
<dbReference type="RefSeq" id="WP_142712630.1">
    <property type="nucleotide sequence ID" value="NZ_FXTH01000001.1"/>
</dbReference>
<dbReference type="InterPro" id="IPR035093">
    <property type="entry name" value="RelE/ParE_toxin_dom_sf"/>
</dbReference>
<dbReference type="Pfam" id="PF05015">
    <property type="entry name" value="HigB-like_toxin"/>
    <property type="match status" value="1"/>
</dbReference>
<evidence type="ECO:0000313" key="2">
    <source>
        <dbReference type="Proteomes" id="UP000317593"/>
    </source>
</evidence>
<dbReference type="InterPro" id="IPR007711">
    <property type="entry name" value="HigB-1"/>
</dbReference>
<dbReference type="Proteomes" id="UP000317593">
    <property type="component" value="Unassembled WGS sequence"/>
</dbReference>
<reference evidence="1 2" key="1">
    <citation type="submission" date="2017-05" db="EMBL/GenBank/DDBJ databases">
        <authorList>
            <person name="Varghese N."/>
            <person name="Submissions S."/>
        </authorList>
    </citation>
    <scope>NUCLEOTIDE SEQUENCE [LARGE SCALE GENOMIC DNA]</scope>
    <source>
        <strain evidence="1 2">DSM 21194</strain>
    </source>
</reference>